<name>A0AAN9U2Z8_9HEMI</name>
<organism evidence="2 3">
    <name type="scientific">Parthenolecanium corni</name>
    <dbReference type="NCBI Taxonomy" id="536013"/>
    <lineage>
        <taxon>Eukaryota</taxon>
        <taxon>Metazoa</taxon>
        <taxon>Ecdysozoa</taxon>
        <taxon>Arthropoda</taxon>
        <taxon>Hexapoda</taxon>
        <taxon>Insecta</taxon>
        <taxon>Pterygota</taxon>
        <taxon>Neoptera</taxon>
        <taxon>Paraneoptera</taxon>
        <taxon>Hemiptera</taxon>
        <taxon>Sternorrhyncha</taxon>
        <taxon>Coccoidea</taxon>
        <taxon>Coccidae</taxon>
        <taxon>Parthenolecanium</taxon>
    </lineage>
</organism>
<gene>
    <name evidence="2" type="ORF">V9T40_003772</name>
</gene>
<evidence type="ECO:0000313" key="2">
    <source>
        <dbReference type="EMBL" id="KAK7603773.1"/>
    </source>
</evidence>
<proteinExistence type="predicted"/>
<sequence length="66" mass="7164">MAGAEAESPRCSVPIINDANARSRSSRAANPPPPLTVSSFVVVEIRIDGRHLYRELAPTAIRRPII</sequence>
<dbReference type="Proteomes" id="UP001367676">
    <property type="component" value="Unassembled WGS sequence"/>
</dbReference>
<evidence type="ECO:0000256" key="1">
    <source>
        <dbReference type="SAM" id="MobiDB-lite"/>
    </source>
</evidence>
<accession>A0AAN9U2Z8</accession>
<dbReference type="EMBL" id="JBBCAQ010000006">
    <property type="protein sequence ID" value="KAK7603773.1"/>
    <property type="molecule type" value="Genomic_DNA"/>
</dbReference>
<evidence type="ECO:0000313" key="3">
    <source>
        <dbReference type="Proteomes" id="UP001367676"/>
    </source>
</evidence>
<reference evidence="2 3" key="1">
    <citation type="submission" date="2024-03" db="EMBL/GenBank/DDBJ databases">
        <title>Adaptation during the transition from Ophiocordyceps entomopathogen to insect associate is accompanied by gene loss and intensified selection.</title>
        <authorList>
            <person name="Ward C.M."/>
            <person name="Onetto C.A."/>
            <person name="Borneman A.R."/>
        </authorList>
    </citation>
    <scope>NUCLEOTIDE SEQUENCE [LARGE SCALE GENOMIC DNA]</scope>
    <source>
        <strain evidence="2">AWRI1</strain>
        <tissue evidence="2">Single Adult Female</tissue>
    </source>
</reference>
<protein>
    <submittedName>
        <fullName evidence="2">Uncharacterized protein</fullName>
    </submittedName>
</protein>
<feature type="compositionally biased region" description="Low complexity" evidence="1">
    <location>
        <begin position="19"/>
        <end position="29"/>
    </location>
</feature>
<comment type="caution">
    <text evidence="2">The sequence shown here is derived from an EMBL/GenBank/DDBJ whole genome shotgun (WGS) entry which is preliminary data.</text>
</comment>
<dbReference type="AlphaFoldDB" id="A0AAN9U2Z8"/>
<keyword evidence="3" id="KW-1185">Reference proteome</keyword>
<feature type="region of interest" description="Disordered" evidence="1">
    <location>
        <begin position="1"/>
        <end position="32"/>
    </location>
</feature>